<feature type="domain" description="Amidohydrolase-related" evidence="7">
    <location>
        <begin position="63"/>
        <end position="330"/>
    </location>
</feature>
<gene>
    <name evidence="6" type="primary">ade</name>
    <name evidence="9" type="ORF">B5F17_05865</name>
</gene>
<dbReference type="Gene3D" id="2.30.40.10">
    <property type="entry name" value="Urease, subunit C, domain 1"/>
    <property type="match status" value="1"/>
</dbReference>
<evidence type="ECO:0000256" key="3">
    <source>
        <dbReference type="ARBA" id="ARBA00022801"/>
    </source>
</evidence>
<feature type="domain" description="Adenine deaminase C-terminal" evidence="8">
    <location>
        <begin position="410"/>
        <end position="560"/>
    </location>
</feature>
<comment type="cofactor">
    <cofactor evidence="6">
        <name>Mn(2+)</name>
        <dbReference type="ChEBI" id="CHEBI:29035"/>
    </cofactor>
</comment>
<reference evidence="10" key="1">
    <citation type="submission" date="2017-04" db="EMBL/GenBank/DDBJ databases">
        <title>Function of individual gut microbiota members based on whole genome sequencing of pure cultures obtained from chicken caecum.</title>
        <authorList>
            <person name="Medvecky M."/>
            <person name="Cejkova D."/>
            <person name="Polansky O."/>
            <person name="Karasova D."/>
            <person name="Kubasova T."/>
            <person name="Cizek A."/>
            <person name="Rychlik I."/>
        </authorList>
    </citation>
    <scope>NUCLEOTIDE SEQUENCE [LARGE SCALE GENOMIC DNA]</scope>
    <source>
        <strain evidence="10">An180</strain>
    </source>
</reference>
<evidence type="ECO:0000256" key="4">
    <source>
        <dbReference type="ARBA" id="ARBA00023211"/>
    </source>
</evidence>
<evidence type="ECO:0000313" key="9">
    <source>
        <dbReference type="EMBL" id="OUP53097.1"/>
    </source>
</evidence>
<dbReference type="InterPro" id="IPR006679">
    <property type="entry name" value="Adenine_deam"/>
</dbReference>
<dbReference type="PANTHER" id="PTHR11113:SF2">
    <property type="entry name" value="ADENINE DEAMINASE"/>
    <property type="match status" value="1"/>
</dbReference>
<dbReference type="Pfam" id="PF01979">
    <property type="entry name" value="Amidohydro_1"/>
    <property type="match status" value="1"/>
</dbReference>
<dbReference type="GO" id="GO:0006146">
    <property type="term" value="P:adenine catabolic process"/>
    <property type="evidence" value="ECO:0007669"/>
    <property type="project" value="InterPro"/>
</dbReference>
<evidence type="ECO:0000259" key="8">
    <source>
        <dbReference type="Pfam" id="PF13382"/>
    </source>
</evidence>
<dbReference type="SUPFAM" id="SSF51338">
    <property type="entry name" value="Composite domain of metallo-dependent hydrolases"/>
    <property type="match status" value="1"/>
</dbReference>
<dbReference type="SUPFAM" id="SSF51556">
    <property type="entry name" value="Metallo-dependent hydrolases"/>
    <property type="match status" value="1"/>
</dbReference>
<evidence type="ECO:0000256" key="5">
    <source>
        <dbReference type="ARBA" id="ARBA00047720"/>
    </source>
</evidence>
<dbReference type="InterPro" id="IPR032466">
    <property type="entry name" value="Metal_Hydrolase"/>
</dbReference>
<dbReference type="InterPro" id="IPR006680">
    <property type="entry name" value="Amidohydro-rel"/>
</dbReference>
<protein>
    <recommendedName>
        <fullName evidence="2 6">Adenine deaminase</fullName>
        <shortName evidence="6">Adenase</shortName>
        <shortName evidence="6">Adenine aminase</shortName>
        <ecNumber evidence="2 6">3.5.4.2</ecNumber>
    </recommendedName>
</protein>
<dbReference type="NCBIfam" id="TIGR01178">
    <property type="entry name" value="ade"/>
    <property type="match status" value="1"/>
</dbReference>
<keyword evidence="3 6" id="KW-0378">Hydrolase</keyword>
<dbReference type="EC" id="3.5.4.2" evidence="2 6"/>
<dbReference type="Pfam" id="PF13382">
    <property type="entry name" value="Adenine_deam_C"/>
    <property type="match status" value="1"/>
</dbReference>
<evidence type="ECO:0000256" key="1">
    <source>
        <dbReference type="ARBA" id="ARBA00006773"/>
    </source>
</evidence>
<organism evidence="9 10">
    <name type="scientific">Butyricicoccus pullicaecorum</name>
    <dbReference type="NCBI Taxonomy" id="501571"/>
    <lineage>
        <taxon>Bacteria</taxon>
        <taxon>Bacillati</taxon>
        <taxon>Bacillota</taxon>
        <taxon>Clostridia</taxon>
        <taxon>Eubacteriales</taxon>
        <taxon>Butyricicoccaceae</taxon>
        <taxon>Butyricicoccus</taxon>
    </lineage>
</organism>
<evidence type="ECO:0000313" key="10">
    <source>
        <dbReference type="Proteomes" id="UP000195897"/>
    </source>
</evidence>
<dbReference type="AlphaFoldDB" id="A0A1Y4L8P1"/>
<dbReference type="EMBL" id="NFKK01000005">
    <property type="protein sequence ID" value="OUP53097.1"/>
    <property type="molecule type" value="Genomic_DNA"/>
</dbReference>
<dbReference type="Gene3D" id="3.20.20.140">
    <property type="entry name" value="Metal-dependent hydrolases"/>
    <property type="match status" value="1"/>
</dbReference>
<evidence type="ECO:0000256" key="6">
    <source>
        <dbReference type="HAMAP-Rule" id="MF_01518"/>
    </source>
</evidence>
<dbReference type="PANTHER" id="PTHR11113">
    <property type="entry name" value="N-ACETYLGLUCOSAMINE-6-PHOSPHATE DEACETYLASE"/>
    <property type="match status" value="1"/>
</dbReference>
<comment type="similarity">
    <text evidence="1 6">Belongs to the metallo-dependent hydrolases superfamily. Adenine deaminase family.</text>
</comment>
<proteinExistence type="inferred from homology"/>
<sequence>MEHCLVDVAQNQIPAQLILRNAKIVDVFTGSIYPADIAIANGKIAGIGHYETGETVIDLQGRYVSPGLINAHCHVESSMAAPGYYCMEELRWGVTTLITDPHEIANVAGTAGIRYMLDATRDLPINYYVQMPSCVPATPFEHAGCVLDAEQMREIADEPGVLGLGEVMNVPGVLSHDQAVCEKLDLFAGRPIDGHAPGLTGEALQAYAAAGIQTDHESSTWEEARAKLRAGIAVLVREGSACRNLQAIIEGVVADGASVSRMAFCTDDKHLADIHREGTIRWCVKQAIACGLPAMSALQMATIHAAQIYGLPRVGAIAPGWWADLVVWEDLESWMPHQVYHHGAPVDPDEEISVQHPTQALRESVHVGALPAHPFALPRYPDDMQPVMEMVPHEILTNTAWMAQAEVPQALAQGTLCKIAVLERHHETGNIGVGLIRGYGLQNGAIATTVAHDSHNMIVVGTNDADMLAAVQELTRVQGGYTIVRQGKVVDTLPLPICGLMSEDTPDHLTVRLEELSQKAHEMGVSETADPFITLSFMALPVIPSLRITDMGMFDVERFQFIERAE</sequence>
<evidence type="ECO:0000259" key="7">
    <source>
        <dbReference type="Pfam" id="PF01979"/>
    </source>
</evidence>
<dbReference type="GO" id="GO:0000034">
    <property type="term" value="F:adenine deaminase activity"/>
    <property type="evidence" value="ECO:0007669"/>
    <property type="project" value="UniProtKB-UniRule"/>
</dbReference>
<keyword evidence="4 6" id="KW-0464">Manganese</keyword>
<dbReference type="CDD" id="cd01295">
    <property type="entry name" value="AdeC"/>
    <property type="match status" value="1"/>
</dbReference>
<dbReference type="RefSeq" id="WP_087371781.1">
    <property type="nucleotide sequence ID" value="NZ_NFKK01000005.1"/>
</dbReference>
<name>A0A1Y4L8P1_9FIRM</name>
<dbReference type="InterPro" id="IPR026912">
    <property type="entry name" value="Adenine_deam_C"/>
</dbReference>
<dbReference type="Proteomes" id="UP000195897">
    <property type="component" value="Unassembled WGS sequence"/>
</dbReference>
<accession>A0A1Y4L8P1</accession>
<dbReference type="InterPro" id="IPR011059">
    <property type="entry name" value="Metal-dep_hydrolase_composite"/>
</dbReference>
<evidence type="ECO:0000256" key="2">
    <source>
        <dbReference type="ARBA" id="ARBA00012782"/>
    </source>
</evidence>
<comment type="catalytic activity">
    <reaction evidence="5 6">
        <text>adenine + H2O + H(+) = hypoxanthine + NH4(+)</text>
        <dbReference type="Rhea" id="RHEA:23688"/>
        <dbReference type="ChEBI" id="CHEBI:15377"/>
        <dbReference type="ChEBI" id="CHEBI:15378"/>
        <dbReference type="ChEBI" id="CHEBI:16708"/>
        <dbReference type="ChEBI" id="CHEBI:17368"/>
        <dbReference type="ChEBI" id="CHEBI:28938"/>
        <dbReference type="EC" id="3.5.4.2"/>
    </reaction>
</comment>
<comment type="caution">
    <text evidence="9">The sequence shown here is derived from an EMBL/GenBank/DDBJ whole genome shotgun (WGS) entry which is preliminary data.</text>
</comment>
<dbReference type="HAMAP" id="MF_01518">
    <property type="entry name" value="Adenine_deamin"/>
    <property type="match status" value="1"/>
</dbReference>